<protein>
    <recommendedName>
        <fullName evidence="3">DUF1365 domain-containing protein</fullName>
    </recommendedName>
</protein>
<evidence type="ECO:0000313" key="1">
    <source>
        <dbReference type="EMBL" id="TCU98942.1"/>
    </source>
</evidence>
<comment type="caution">
    <text evidence="1">The sequence shown here is derived from an EMBL/GenBank/DDBJ whole genome shotgun (WGS) entry which is preliminary data.</text>
</comment>
<sequence length="274" mass="31188">MSTFGSTSDTLSPPLLLVERVMHERLRPAHNRFVYPVFCVRLNLDRLKDLDRWWFGVDRRCLMGIRTRDYGACDGSDLAVWMRRHLAEAGVQADGEIWLQTFPRVFGYVFNPVSFWYCHDSAGGLRALLAEVTSTFGERHSYLLTGPEGQAITSSTTLECRKQLHVSPFCRVEGRYQFRVRDTADTSFVGIDYFDSAGLVLRTSIGGRKSVLNRQSATQALMRQPFMTFSIIARIYWQAMRLWLADVPFFPKPQVSNAASPTVTSENAITEKKP</sequence>
<dbReference type="PANTHER" id="PTHR33973:SF4">
    <property type="entry name" value="OS07G0153300 PROTEIN"/>
    <property type="match status" value="1"/>
</dbReference>
<evidence type="ECO:0000313" key="2">
    <source>
        <dbReference type="Proteomes" id="UP000294692"/>
    </source>
</evidence>
<dbReference type="AlphaFoldDB" id="A0A4R3V5S5"/>
<organism evidence="1 2">
    <name type="scientific">Paracandidimonas soli</name>
    <dbReference type="NCBI Taxonomy" id="1917182"/>
    <lineage>
        <taxon>Bacteria</taxon>
        <taxon>Pseudomonadati</taxon>
        <taxon>Pseudomonadota</taxon>
        <taxon>Betaproteobacteria</taxon>
        <taxon>Burkholderiales</taxon>
        <taxon>Alcaligenaceae</taxon>
        <taxon>Paracandidimonas</taxon>
    </lineage>
</organism>
<proteinExistence type="predicted"/>
<dbReference type="Pfam" id="PF07103">
    <property type="entry name" value="DUF1365"/>
    <property type="match status" value="1"/>
</dbReference>
<accession>A0A4R3V5S5</accession>
<dbReference type="PANTHER" id="PTHR33973">
    <property type="entry name" value="OS07G0153300 PROTEIN"/>
    <property type="match status" value="1"/>
</dbReference>
<keyword evidence="2" id="KW-1185">Reference proteome</keyword>
<dbReference type="Proteomes" id="UP000294692">
    <property type="component" value="Unassembled WGS sequence"/>
</dbReference>
<evidence type="ECO:0008006" key="3">
    <source>
        <dbReference type="Google" id="ProtNLM"/>
    </source>
</evidence>
<name>A0A4R3V5S5_9BURK</name>
<reference evidence="1 2" key="1">
    <citation type="submission" date="2019-03" db="EMBL/GenBank/DDBJ databases">
        <title>Genomic Encyclopedia of Type Strains, Phase IV (KMG-IV): sequencing the most valuable type-strain genomes for metagenomic binning, comparative biology and taxonomic classification.</title>
        <authorList>
            <person name="Goeker M."/>
        </authorList>
    </citation>
    <scope>NUCLEOTIDE SEQUENCE [LARGE SCALE GENOMIC DNA]</scope>
    <source>
        <strain evidence="1 2">DSM 100048</strain>
    </source>
</reference>
<dbReference type="InterPro" id="IPR010775">
    <property type="entry name" value="DUF1365"/>
</dbReference>
<dbReference type="EMBL" id="SMBX01000004">
    <property type="protein sequence ID" value="TCU98942.1"/>
    <property type="molecule type" value="Genomic_DNA"/>
</dbReference>
<gene>
    <name evidence="1" type="ORF">EV686_10439</name>
</gene>